<gene>
    <name evidence="1" type="ORF">AWB69_01807</name>
</gene>
<dbReference type="AlphaFoldDB" id="A0A158FXQ1"/>
<dbReference type="Proteomes" id="UP000054683">
    <property type="component" value="Unassembled WGS sequence"/>
</dbReference>
<proteinExistence type="predicted"/>
<reference evidence="1 2" key="1">
    <citation type="submission" date="2016-01" db="EMBL/GenBank/DDBJ databases">
        <authorList>
            <person name="Oliw E.H."/>
        </authorList>
    </citation>
    <scope>NUCLEOTIDE SEQUENCE [LARGE SCALE GENOMIC DNA]</scope>
    <source>
        <strain evidence="1">LMG 27134</strain>
    </source>
</reference>
<evidence type="ECO:0000313" key="1">
    <source>
        <dbReference type="EMBL" id="SAL24658.1"/>
    </source>
</evidence>
<dbReference type="EMBL" id="FCOK02000008">
    <property type="protein sequence ID" value="SAL24658.1"/>
    <property type="molecule type" value="Genomic_DNA"/>
</dbReference>
<protein>
    <submittedName>
        <fullName evidence="1">Uncharacterized protein</fullName>
    </submittedName>
</protein>
<accession>A0A158FXQ1</accession>
<organism evidence="1 2">
    <name type="scientific">Caballeronia udeis</name>
    <dbReference type="NCBI Taxonomy" id="1232866"/>
    <lineage>
        <taxon>Bacteria</taxon>
        <taxon>Pseudomonadati</taxon>
        <taxon>Pseudomonadota</taxon>
        <taxon>Betaproteobacteria</taxon>
        <taxon>Burkholderiales</taxon>
        <taxon>Burkholderiaceae</taxon>
        <taxon>Caballeronia</taxon>
    </lineage>
</organism>
<evidence type="ECO:0000313" key="2">
    <source>
        <dbReference type="Proteomes" id="UP000054683"/>
    </source>
</evidence>
<sequence length="30" mass="2971">MAASGALISIDNQERQFGFSTAGSLDGGVA</sequence>
<name>A0A158FXQ1_9BURK</name>